<evidence type="ECO:0000256" key="6">
    <source>
        <dbReference type="ARBA" id="ARBA00022833"/>
    </source>
</evidence>
<feature type="region of interest" description="Disordered" evidence="16">
    <location>
        <begin position="74"/>
        <end position="102"/>
    </location>
</feature>
<feature type="binding site" evidence="12">
    <location>
        <position position="302"/>
    </location>
    <ligand>
        <name>Zn(2+)</name>
        <dbReference type="ChEBI" id="CHEBI:29105"/>
        <label>2</label>
    </ligand>
</feature>
<dbReference type="InterPro" id="IPR019786">
    <property type="entry name" value="Zinc_finger_PHD-type_CS"/>
</dbReference>
<dbReference type="PROSITE" id="PS50016">
    <property type="entry name" value="ZF_PHD_2"/>
    <property type="match status" value="1"/>
</dbReference>
<keyword evidence="4 12" id="KW-0479">Metal-binding</keyword>
<dbReference type="GO" id="GO:0000785">
    <property type="term" value="C:chromatin"/>
    <property type="evidence" value="ECO:0007669"/>
    <property type="project" value="UniProtKB-ARBA"/>
</dbReference>
<keyword evidence="19" id="KW-1185">Reference proteome</keyword>
<feature type="site" description="Histone H3K4me3 binding" evidence="11">
    <location>
        <position position="272"/>
    </location>
</feature>
<dbReference type="GO" id="GO:0006325">
    <property type="term" value="P:chromatin organization"/>
    <property type="evidence" value="ECO:0007669"/>
    <property type="project" value="UniProtKB-KW"/>
</dbReference>
<comment type="function">
    <text evidence="14">Component of an histone acetyltransferase complex.</text>
</comment>
<dbReference type="Gene3D" id="6.10.140.1740">
    <property type="match status" value="1"/>
</dbReference>
<evidence type="ECO:0000259" key="17">
    <source>
        <dbReference type="PROSITE" id="PS50016"/>
    </source>
</evidence>
<keyword evidence="3" id="KW-0341">Growth regulation</keyword>
<feature type="coiled-coil region" evidence="15">
    <location>
        <begin position="107"/>
        <end position="134"/>
    </location>
</feature>
<keyword evidence="9" id="KW-0804">Transcription</keyword>
<feature type="compositionally biased region" description="Low complexity" evidence="16">
    <location>
        <begin position="210"/>
        <end position="226"/>
    </location>
</feature>
<dbReference type="SUPFAM" id="SSF57903">
    <property type="entry name" value="FYVE/PHD zinc finger"/>
    <property type="match status" value="1"/>
</dbReference>
<evidence type="ECO:0000256" key="7">
    <source>
        <dbReference type="ARBA" id="ARBA00022853"/>
    </source>
</evidence>
<dbReference type="Gene3D" id="3.30.40.10">
    <property type="entry name" value="Zinc/RING finger domain, C3HC4 (zinc finger)"/>
    <property type="match status" value="1"/>
</dbReference>
<feature type="binding site" evidence="12">
    <location>
        <position position="289"/>
    </location>
    <ligand>
        <name>Zn(2+)</name>
        <dbReference type="ChEBI" id="CHEBI:29105"/>
        <label>1</label>
    </ligand>
</feature>
<dbReference type="PROSITE" id="PS01359">
    <property type="entry name" value="ZF_PHD_1"/>
    <property type="match status" value="1"/>
</dbReference>
<evidence type="ECO:0000256" key="1">
    <source>
        <dbReference type="ARBA" id="ARBA00004123"/>
    </source>
</evidence>
<protein>
    <recommendedName>
        <fullName evidence="14">Chromatin modification-related protein</fullName>
    </recommendedName>
</protein>
<feature type="binding site" evidence="12">
    <location>
        <position position="275"/>
    </location>
    <ligand>
        <name>Zn(2+)</name>
        <dbReference type="ChEBI" id="CHEBI:29105"/>
        <label>2</label>
    </ligand>
</feature>
<evidence type="ECO:0000256" key="16">
    <source>
        <dbReference type="SAM" id="MobiDB-lite"/>
    </source>
</evidence>
<evidence type="ECO:0000256" key="3">
    <source>
        <dbReference type="ARBA" id="ARBA00022604"/>
    </source>
</evidence>
<evidence type="ECO:0000256" key="8">
    <source>
        <dbReference type="ARBA" id="ARBA00023015"/>
    </source>
</evidence>
<evidence type="ECO:0000256" key="13">
    <source>
        <dbReference type="PROSITE-ProRule" id="PRU00146"/>
    </source>
</evidence>
<dbReference type="PANTHER" id="PTHR10333">
    <property type="entry name" value="INHIBITOR OF GROWTH PROTEIN"/>
    <property type="match status" value="1"/>
</dbReference>
<dbReference type="CDD" id="cd15505">
    <property type="entry name" value="PHD_ING"/>
    <property type="match status" value="1"/>
</dbReference>
<dbReference type="InterPro" id="IPR019787">
    <property type="entry name" value="Znf_PHD-finger"/>
</dbReference>
<dbReference type="InterPro" id="IPR024610">
    <property type="entry name" value="ING_N_histone-binding"/>
</dbReference>
<organism evidence="18 19">
    <name type="scientific">Crucibulum laeve</name>
    <dbReference type="NCBI Taxonomy" id="68775"/>
    <lineage>
        <taxon>Eukaryota</taxon>
        <taxon>Fungi</taxon>
        <taxon>Dikarya</taxon>
        <taxon>Basidiomycota</taxon>
        <taxon>Agaricomycotina</taxon>
        <taxon>Agaricomycetes</taxon>
        <taxon>Agaricomycetidae</taxon>
        <taxon>Agaricales</taxon>
        <taxon>Agaricineae</taxon>
        <taxon>Nidulariaceae</taxon>
        <taxon>Crucibulum</taxon>
    </lineage>
</organism>
<dbReference type="Proteomes" id="UP000308652">
    <property type="component" value="Unassembled WGS sequence"/>
</dbReference>
<evidence type="ECO:0000256" key="2">
    <source>
        <dbReference type="ARBA" id="ARBA00010210"/>
    </source>
</evidence>
<dbReference type="Pfam" id="PF12998">
    <property type="entry name" value="ING"/>
    <property type="match status" value="1"/>
</dbReference>
<feature type="binding site" evidence="12">
    <location>
        <position position="280"/>
    </location>
    <ligand>
        <name>Zn(2+)</name>
        <dbReference type="ChEBI" id="CHEBI:29105"/>
        <label>2</label>
    </ligand>
</feature>
<dbReference type="GO" id="GO:0005634">
    <property type="term" value="C:nucleus"/>
    <property type="evidence" value="ECO:0007669"/>
    <property type="project" value="UniProtKB-SubCell"/>
</dbReference>
<comment type="domain">
    <text evidence="14">The PHD-type zinc finger mediates the binding to H3K4me3.</text>
</comment>
<keyword evidence="5 13" id="KW-0863">Zinc-finger</keyword>
<feature type="binding site" evidence="12">
    <location>
        <position position="305"/>
    </location>
    <ligand>
        <name>Zn(2+)</name>
        <dbReference type="ChEBI" id="CHEBI:29105"/>
        <label>2</label>
    </ligand>
</feature>
<feature type="site" description="Histone H3K4me3 binding" evidence="11">
    <location>
        <position position="261"/>
    </location>
</feature>
<gene>
    <name evidence="18" type="ORF">BDQ12DRAFT_702837</name>
</gene>
<dbReference type="InterPro" id="IPR001965">
    <property type="entry name" value="Znf_PHD"/>
</dbReference>
<dbReference type="EMBL" id="ML213591">
    <property type="protein sequence ID" value="TFK43877.1"/>
    <property type="molecule type" value="Genomic_DNA"/>
</dbReference>
<evidence type="ECO:0000256" key="11">
    <source>
        <dbReference type="PIRSR" id="PIRSR628651-50"/>
    </source>
</evidence>
<keyword evidence="7 14" id="KW-0156">Chromatin regulator</keyword>
<feature type="site" description="Histone H3K4me3 binding" evidence="11">
    <location>
        <position position="284"/>
    </location>
</feature>
<feature type="binding site" evidence="12">
    <location>
        <position position="262"/>
    </location>
    <ligand>
        <name>Zn(2+)</name>
        <dbReference type="ChEBI" id="CHEBI:29105"/>
        <label>1</label>
    </ligand>
</feature>
<dbReference type="SMART" id="SM01408">
    <property type="entry name" value="ING"/>
    <property type="match status" value="1"/>
</dbReference>
<dbReference type="PANTHER" id="PTHR10333:SF103">
    <property type="entry name" value="INHIBITOR OF GROWTH PROTEIN 3"/>
    <property type="match status" value="1"/>
</dbReference>
<keyword evidence="8" id="KW-0805">Transcription regulation</keyword>
<proteinExistence type="inferred from homology"/>
<evidence type="ECO:0000256" key="14">
    <source>
        <dbReference type="RuleBase" id="RU361213"/>
    </source>
</evidence>
<feature type="binding site" evidence="12">
    <location>
        <position position="286"/>
    </location>
    <ligand>
        <name>Zn(2+)</name>
        <dbReference type="ChEBI" id="CHEBI:29105"/>
        <label>1</label>
    </ligand>
</feature>
<dbReference type="AlphaFoldDB" id="A0A5C3MG06"/>
<dbReference type="GO" id="GO:0008270">
    <property type="term" value="F:zinc ion binding"/>
    <property type="evidence" value="ECO:0007669"/>
    <property type="project" value="UniProtKB-KW"/>
</dbReference>
<dbReference type="InterPro" id="IPR013083">
    <property type="entry name" value="Znf_RING/FYVE/PHD"/>
</dbReference>
<dbReference type="STRING" id="68775.A0A5C3MG06"/>
<comment type="subunit">
    <text evidence="14">Component of an histone acetyltransferase complex. Interacts with H3K4me3 and to a lesser extent with H3K4me2.</text>
</comment>
<evidence type="ECO:0000313" key="18">
    <source>
        <dbReference type="EMBL" id="TFK43877.1"/>
    </source>
</evidence>
<accession>A0A5C3MG06</accession>
<feature type="compositionally biased region" description="Acidic residues" evidence="16">
    <location>
        <begin position="237"/>
        <end position="257"/>
    </location>
</feature>
<dbReference type="OrthoDB" id="5411773at2759"/>
<evidence type="ECO:0000256" key="9">
    <source>
        <dbReference type="ARBA" id="ARBA00023163"/>
    </source>
</evidence>
<keyword evidence="10 14" id="KW-0539">Nucleus</keyword>
<evidence type="ECO:0000313" key="19">
    <source>
        <dbReference type="Proteomes" id="UP000308652"/>
    </source>
</evidence>
<feature type="binding site" evidence="12">
    <location>
        <position position="264"/>
    </location>
    <ligand>
        <name>Zn(2+)</name>
        <dbReference type="ChEBI" id="CHEBI:29105"/>
        <label>1</label>
    </ligand>
</feature>
<evidence type="ECO:0000256" key="12">
    <source>
        <dbReference type="PIRSR" id="PIRSR628651-51"/>
    </source>
</evidence>
<keyword evidence="6 12" id="KW-0862">Zinc</keyword>
<sequence length="320" mass="35166">MSAPITASIQNLEEAVGVASEFISSLDNLPNEVQHLLQEIRLKEFRCQGQFTFHFLLQQEIAKDQSRYIKHSLKSIPAPSPSSKNSDVTPAPTLIGNGPKPHLPGRISAAYAEIDKLSEQKMTLAQRIIELISRTRARLDSDLTRVRVLQGESPDEALVQIGDSLRNAMAGATSADSGVLSLTPSLGAAYKKRRITTTTSIKLPSPAPAPSVKTTSSTTSRSRLSRQVQPKKQIIQEDIDADAEGGEDIEGDEGEDDTTPYCFCQRQSYGDMIGCDNPDCPYQWFHISCVGVKQPLPDKWYCPECKAKGAVPERRKGRKK</sequence>
<evidence type="ECO:0000256" key="4">
    <source>
        <dbReference type="ARBA" id="ARBA00022723"/>
    </source>
</evidence>
<feature type="site" description="Histone H3K4me3 binding" evidence="11">
    <location>
        <position position="276"/>
    </location>
</feature>
<reference evidence="18 19" key="1">
    <citation type="journal article" date="2019" name="Nat. Ecol. Evol.">
        <title>Megaphylogeny resolves global patterns of mushroom evolution.</title>
        <authorList>
            <person name="Varga T."/>
            <person name="Krizsan K."/>
            <person name="Foldi C."/>
            <person name="Dima B."/>
            <person name="Sanchez-Garcia M."/>
            <person name="Sanchez-Ramirez S."/>
            <person name="Szollosi G.J."/>
            <person name="Szarkandi J.G."/>
            <person name="Papp V."/>
            <person name="Albert L."/>
            <person name="Andreopoulos W."/>
            <person name="Angelini C."/>
            <person name="Antonin V."/>
            <person name="Barry K.W."/>
            <person name="Bougher N.L."/>
            <person name="Buchanan P."/>
            <person name="Buyck B."/>
            <person name="Bense V."/>
            <person name="Catcheside P."/>
            <person name="Chovatia M."/>
            <person name="Cooper J."/>
            <person name="Damon W."/>
            <person name="Desjardin D."/>
            <person name="Finy P."/>
            <person name="Geml J."/>
            <person name="Haridas S."/>
            <person name="Hughes K."/>
            <person name="Justo A."/>
            <person name="Karasinski D."/>
            <person name="Kautmanova I."/>
            <person name="Kiss B."/>
            <person name="Kocsube S."/>
            <person name="Kotiranta H."/>
            <person name="LaButti K.M."/>
            <person name="Lechner B.E."/>
            <person name="Liimatainen K."/>
            <person name="Lipzen A."/>
            <person name="Lukacs Z."/>
            <person name="Mihaltcheva S."/>
            <person name="Morgado L.N."/>
            <person name="Niskanen T."/>
            <person name="Noordeloos M.E."/>
            <person name="Ohm R.A."/>
            <person name="Ortiz-Santana B."/>
            <person name="Ovrebo C."/>
            <person name="Racz N."/>
            <person name="Riley R."/>
            <person name="Savchenko A."/>
            <person name="Shiryaev A."/>
            <person name="Soop K."/>
            <person name="Spirin V."/>
            <person name="Szebenyi C."/>
            <person name="Tomsovsky M."/>
            <person name="Tulloss R.E."/>
            <person name="Uehling J."/>
            <person name="Grigoriev I.V."/>
            <person name="Vagvolgyi C."/>
            <person name="Papp T."/>
            <person name="Martin F.M."/>
            <person name="Miettinen O."/>
            <person name="Hibbett D.S."/>
            <person name="Nagy L.G."/>
        </authorList>
    </citation>
    <scope>NUCLEOTIDE SEQUENCE [LARGE SCALE GENOMIC DNA]</scope>
    <source>
        <strain evidence="18 19">CBS 166.37</strain>
    </source>
</reference>
<dbReference type="InterPro" id="IPR011011">
    <property type="entry name" value="Znf_FYVE_PHD"/>
</dbReference>
<evidence type="ECO:0000256" key="10">
    <source>
        <dbReference type="ARBA" id="ARBA00023242"/>
    </source>
</evidence>
<feature type="domain" description="PHD-type" evidence="17">
    <location>
        <begin position="259"/>
        <end position="308"/>
    </location>
</feature>
<dbReference type="SMART" id="SM00249">
    <property type="entry name" value="PHD"/>
    <property type="match status" value="1"/>
</dbReference>
<evidence type="ECO:0000256" key="15">
    <source>
        <dbReference type="SAM" id="Coils"/>
    </source>
</evidence>
<feature type="region of interest" description="Disordered" evidence="16">
    <location>
        <begin position="199"/>
        <end position="257"/>
    </location>
</feature>
<name>A0A5C3MG06_9AGAR</name>
<evidence type="ECO:0000256" key="5">
    <source>
        <dbReference type="ARBA" id="ARBA00022771"/>
    </source>
</evidence>
<comment type="similarity">
    <text evidence="2 14">Belongs to the ING family.</text>
</comment>
<keyword evidence="15" id="KW-0175">Coiled coil</keyword>
<comment type="subcellular location">
    <subcellularLocation>
        <location evidence="1 14">Nucleus</location>
    </subcellularLocation>
</comment>
<dbReference type="CDD" id="cd16858">
    <property type="entry name" value="ING_ING3_Yng2p"/>
    <property type="match status" value="1"/>
</dbReference>
<dbReference type="InterPro" id="IPR028651">
    <property type="entry name" value="ING_fam"/>
</dbReference>